<evidence type="ECO:0000256" key="3">
    <source>
        <dbReference type="ARBA" id="ARBA00023098"/>
    </source>
</evidence>
<dbReference type="PROSITE" id="PS51635">
    <property type="entry name" value="PNPLA"/>
    <property type="match status" value="1"/>
</dbReference>
<dbReference type="AlphaFoldDB" id="E1IFK4"/>
<dbReference type="eggNOG" id="COG1752">
    <property type="taxonomic scope" value="Bacteria"/>
</dbReference>
<evidence type="ECO:0000313" key="7">
    <source>
        <dbReference type="Proteomes" id="UP000054010"/>
    </source>
</evidence>
<evidence type="ECO:0000313" key="6">
    <source>
        <dbReference type="EMBL" id="EFO80020.1"/>
    </source>
</evidence>
<dbReference type="InterPro" id="IPR016035">
    <property type="entry name" value="Acyl_Trfase/lysoPLipase"/>
</dbReference>
<proteinExistence type="predicted"/>
<evidence type="ECO:0000256" key="4">
    <source>
        <dbReference type="PROSITE-ProRule" id="PRU01161"/>
    </source>
</evidence>
<organism evidence="6 7">
    <name type="scientific">Oscillochloris trichoides DG-6</name>
    <dbReference type="NCBI Taxonomy" id="765420"/>
    <lineage>
        <taxon>Bacteria</taxon>
        <taxon>Bacillati</taxon>
        <taxon>Chloroflexota</taxon>
        <taxon>Chloroflexia</taxon>
        <taxon>Chloroflexales</taxon>
        <taxon>Chloroflexineae</taxon>
        <taxon>Oscillochloridaceae</taxon>
        <taxon>Oscillochloris</taxon>
    </lineage>
</organism>
<dbReference type="SUPFAM" id="SSF52151">
    <property type="entry name" value="FabD/lysophospholipase-like"/>
    <property type="match status" value="1"/>
</dbReference>
<feature type="domain" description="PNPLA" evidence="5">
    <location>
        <begin position="1"/>
        <end position="213"/>
    </location>
</feature>
<dbReference type="STRING" id="765420.OSCT_2105"/>
<dbReference type="InterPro" id="IPR050301">
    <property type="entry name" value="NTE"/>
</dbReference>
<dbReference type="EMBL" id="ADVR01000092">
    <property type="protein sequence ID" value="EFO80020.1"/>
    <property type="molecule type" value="Genomic_DNA"/>
</dbReference>
<name>E1IFK4_9CHLR</name>
<dbReference type="InterPro" id="IPR002641">
    <property type="entry name" value="PNPLA_dom"/>
</dbReference>
<feature type="short sequence motif" description="GXSXG" evidence="4">
    <location>
        <begin position="31"/>
        <end position="35"/>
    </location>
</feature>
<reference evidence="6 7" key="1">
    <citation type="journal article" date="2011" name="J. Bacteriol.">
        <title>Draft genome sequence of the anoxygenic filamentous phototrophic bacterium Oscillochloris trichoides subsp. DG-6.</title>
        <authorList>
            <person name="Kuznetsov B.B."/>
            <person name="Ivanovsky R.N."/>
            <person name="Keppen O.I."/>
            <person name="Sukhacheva M.V."/>
            <person name="Bumazhkin B.K."/>
            <person name="Patutina E.O."/>
            <person name="Beletsky A.V."/>
            <person name="Mardanov A.V."/>
            <person name="Baslerov R.V."/>
            <person name="Panteleeva A.N."/>
            <person name="Kolganova T.V."/>
            <person name="Ravin N.V."/>
            <person name="Skryabin K.G."/>
        </authorList>
    </citation>
    <scope>NUCLEOTIDE SEQUENCE [LARGE SCALE GENOMIC DNA]</scope>
    <source>
        <strain evidence="6 7">DG-6</strain>
    </source>
</reference>
<comment type="caution">
    <text evidence="6">The sequence shown here is derived from an EMBL/GenBank/DDBJ whole genome shotgun (WGS) entry which is preliminary data.</text>
</comment>
<feature type="active site" description="Proton acceptor" evidence="4">
    <location>
        <position position="200"/>
    </location>
</feature>
<dbReference type="PANTHER" id="PTHR14226:SF57">
    <property type="entry name" value="BLR7027 PROTEIN"/>
    <property type="match status" value="1"/>
</dbReference>
<comment type="caution">
    <text evidence="4">Lacks conserved residue(s) required for the propagation of feature annotation.</text>
</comment>
<dbReference type="Pfam" id="PF01734">
    <property type="entry name" value="Patatin"/>
    <property type="match status" value="1"/>
</dbReference>
<evidence type="ECO:0000256" key="1">
    <source>
        <dbReference type="ARBA" id="ARBA00022801"/>
    </source>
</evidence>
<protein>
    <submittedName>
        <fullName evidence="6">Patatin</fullName>
    </submittedName>
</protein>
<accession>E1IFK4</accession>
<keyword evidence="2 4" id="KW-0442">Lipid degradation</keyword>
<keyword evidence="7" id="KW-1185">Reference proteome</keyword>
<dbReference type="HOGENOM" id="CLU_055284_2_0_0"/>
<feature type="active site" description="Nucleophile" evidence="4">
    <location>
        <position position="33"/>
    </location>
</feature>
<feature type="short sequence motif" description="DGA/G" evidence="4">
    <location>
        <begin position="200"/>
        <end position="202"/>
    </location>
</feature>
<dbReference type="GO" id="GO:0016042">
    <property type="term" value="P:lipid catabolic process"/>
    <property type="evidence" value="ECO:0007669"/>
    <property type="project" value="UniProtKB-UniRule"/>
</dbReference>
<sequence>MTGAAYEIGALCAIDQFLEQKTVNEFDSYVGTSAGALVGACLANNITPRTLLSVLDSSTLGIDQLEPHHLFALNFPSIFTRLQYLPFGMSGMMSQFFSGKGLSLLEMLEHLAPSLPSGIYDGRALERYVRAALEMPGRTNHFHALDRELAIIATDLDTGDRAIFGHGDLANIPISEAVAASAAIPFVYRPMRINGRDYIDGGIRGTVSLDVAVEAGAELIVCINPLVPFDNSDHEPGQAISDGGVLQIGHQVFRTFIHAGLHYHIKQIRRRHPKVDIILIEPSRNDRLMFRDSAMNYHSRTEIARHAFETVSTHLQDHFDYYRQLLGKHGIKISGERIHQDLIDLEKYGDDVEAIRSIMMGDGALSQSPPDLAHSLAELERVIGRMDDAS</sequence>
<dbReference type="Gene3D" id="3.40.1090.10">
    <property type="entry name" value="Cytosolic phospholipase A2 catalytic domain"/>
    <property type="match status" value="2"/>
</dbReference>
<gene>
    <name evidence="6" type="ORF">OSCT_2105</name>
</gene>
<keyword evidence="1 4" id="KW-0378">Hydrolase</keyword>
<dbReference type="GO" id="GO:0016787">
    <property type="term" value="F:hydrolase activity"/>
    <property type="evidence" value="ECO:0007669"/>
    <property type="project" value="UniProtKB-UniRule"/>
</dbReference>
<dbReference type="PANTHER" id="PTHR14226">
    <property type="entry name" value="NEUROPATHY TARGET ESTERASE/SWISS CHEESE D.MELANOGASTER"/>
    <property type="match status" value="1"/>
</dbReference>
<evidence type="ECO:0000256" key="2">
    <source>
        <dbReference type="ARBA" id="ARBA00022963"/>
    </source>
</evidence>
<dbReference type="Proteomes" id="UP000054010">
    <property type="component" value="Unassembled WGS sequence"/>
</dbReference>
<keyword evidence="3 4" id="KW-0443">Lipid metabolism</keyword>
<evidence type="ECO:0000259" key="5">
    <source>
        <dbReference type="PROSITE" id="PS51635"/>
    </source>
</evidence>